<dbReference type="SFLD" id="SFLDG01129">
    <property type="entry name" value="C1.5:_HAD__Beta-PGM__Phosphata"/>
    <property type="match status" value="1"/>
</dbReference>
<dbReference type="Gene3D" id="3.40.50.1000">
    <property type="entry name" value="HAD superfamily/HAD-like"/>
    <property type="match status" value="1"/>
</dbReference>
<comment type="pathway">
    <text evidence="2">Organic acid metabolism; glycolate biosynthesis; glycolate from 2-phosphoglycolate: step 1/1.</text>
</comment>
<dbReference type="InterPro" id="IPR023198">
    <property type="entry name" value="PGP-like_dom2"/>
</dbReference>
<proteinExistence type="inferred from homology"/>
<comment type="catalytic activity">
    <reaction evidence="1">
        <text>2-phosphoglycolate + H2O = glycolate + phosphate</text>
        <dbReference type="Rhea" id="RHEA:14369"/>
        <dbReference type="ChEBI" id="CHEBI:15377"/>
        <dbReference type="ChEBI" id="CHEBI:29805"/>
        <dbReference type="ChEBI" id="CHEBI:43474"/>
        <dbReference type="ChEBI" id="CHEBI:58033"/>
        <dbReference type="EC" id="3.1.3.18"/>
    </reaction>
</comment>
<dbReference type="GO" id="GO:0005829">
    <property type="term" value="C:cytosol"/>
    <property type="evidence" value="ECO:0007669"/>
    <property type="project" value="TreeGrafter"/>
</dbReference>
<reference evidence="5" key="1">
    <citation type="submission" date="2020-01" db="EMBL/GenBank/DDBJ databases">
        <authorList>
            <person name="Meier V. D."/>
            <person name="Meier V D."/>
        </authorList>
    </citation>
    <scope>NUCLEOTIDE SEQUENCE</scope>
    <source>
        <strain evidence="5">HLG_WM_MAG_01</strain>
    </source>
</reference>
<evidence type="ECO:0000256" key="1">
    <source>
        <dbReference type="ARBA" id="ARBA00000830"/>
    </source>
</evidence>
<dbReference type="Gene3D" id="1.10.150.240">
    <property type="entry name" value="Putative phosphatase, domain 2"/>
    <property type="match status" value="1"/>
</dbReference>
<dbReference type="Pfam" id="PF13419">
    <property type="entry name" value="HAD_2"/>
    <property type="match status" value="1"/>
</dbReference>
<evidence type="ECO:0000256" key="3">
    <source>
        <dbReference type="ARBA" id="ARBA00006171"/>
    </source>
</evidence>
<protein>
    <recommendedName>
        <fullName evidence="4">phosphoglycolate phosphatase</fullName>
        <ecNumber evidence="4">3.1.3.18</ecNumber>
    </recommendedName>
</protein>
<gene>
    <name evidence="5" type="ORF">HELGO_WM311</name>
</gene>
<evidence type="ECO:0000256" key="4">
    <source>
        <dbReference type="ARBA" id="ARBA00013078"/>
    </source>
</evidence>
<organism evidence="5">
    <name type="scientific">uncultured Sulfurovum sp</name>
    <dbReference type="NCBI Taxonomy" id="269237"/>
    <lineage>
        <taxon>Bacteria</taxon>
        <taxon>Pseudomonadati</taxon>
        <taxon>Campylobacterota</taxon>
        <taxon>Epsilonproteobacteria</taxon>
        <taxon>Campylobacterales</taxon>
        <taxon>Sulfurovaceae</taxon>
        <taxon>Sulfurovum</taxon>
        <taxon>environmental samples</taxon>
    </lineage>
</organism>
<dbReference type="SFLD" id="SFLDS00003">
    <property type="entry name" value="Haloacid_Dehalogenase"/>
    <property type="match status" value="1"/>
</dbReference>
<dbReference type="InterPro" id="IPR023214">
    <property type="entry name" value="HAD_sf"/>
</dbReference>
<dbReference type="AlphaFoldDB" id="A0A6S6SQE9"/>
<dbReference type="EC" id="3.1.3.18" evidence="4"/>
<dbReference type="CDD" id="cd01427">
    <property type="entry name" value="HAD_like"/>
    <property type="match status" value="1"/>
</dbReference>
<dbReference type="InterPro" id="IPR050155">
    <property type="entry name" value="HAD-like_hydrolase_sf"/>
</dbReference>
<keyword evidence="5" id="KW-0378">Hydrolase</keyword>
<name>A0A6S6SQE9_9BACT</name>
<dbReference type="PANTHER" id="PTHR43434:SF1">
    <property type="entry name" value="PHOSPHOGLYCOLATE PHOSPHATASE"/>
    <property type="match status" value="1"/>
</dbReference>
<dbReference type="InterPro" id="IPR036412">
    <property type="entry name" value="HAD-like_sf"/>
</dbReference>
<accession>A0A6S6SQE9</accession>
<sequence>MKIKNIIFDFDGVLCESVDIKTEAFYEMYLSYGDDIASKVRLHHLQNGGMSRFDKFNFYEQELLKKEITQSKIDKLSEVFSNLVLTKVIEAPLVEGVNNFLKSYAENYNCFIVSATPMEEMKKICKEKSIDSYFNAIFGSPKSKIDWVKEILLTNKLNKSETLFIGDAMSDYTAAKENNIHFLLRRTQNNKNIFTDKNMLSINDFVNLERYLKRLSDESRI</sequence>
<comment type="similarity">
    <text evidence="3">Belongs to the HAD-like hydrolase superfamily. CbbY/CbbZ/Gph/YieH family.</text>
</comment>
<dbReference type="SUPFAM" id="SSF56784">
    <property type="entry name" value="HAD-like"/>
    <property type="match status" value="1"/>
</dbReference>
<dbReference type="PANTHER" id="PTHR43434">
    <property type="entry name" value="PHOSPHOGLYCOLATE PHOSPHATASE"/>
    <property type="match status" value="1"/>
</dbReference>
<evidence type="ECO:0000256" key="2">
    <source>
        <dbReference type="ARBA" id="ARBA00004818"/>
    </source>
</evidence>
<dbReference type="EMBL" id="CACVAS010000058">
    <property type="protein sequence ID" value="CAA6812668.1"/>
    <property type="molecule type" value="Genomic_DNA"/>
</dbReference>
<evidence type="ECO:0000313" key="5">
    <source>
        <dbReference type="EMBL" id="CAA6812668.1"/>
    </source>
</evidence>
<dbReference type="GO" id="GO:0006281">
    <property type="term" value="P:DNA repair"/>
    <property type="evidence" value="ECO:0007669"/>
    <property type="project" value="TreeGrafter"/>
</dbReference>
<dbReference type="GO" id="GO:0008967">
    <property type="term" value="F:phosphoglycolate phosphatase activity"/>
    <property type="evidence" value="ECO:0007669"/>
    <property type="project" value="UniProtKB-EC"/>
</dbReference>
<dbReference type="InterPro" id="IPR041492">
    <property type="entry name" value="HAD_2"/>
</dbReference>